<dbReference type="EMBL" id="LDAU01000144">
    <property type="protein sequence ID" value="KRX03130.1"/>
    <property type="molecule type" value="Genomic_DNA"/>
</dbReference>
<reference evidence="2 3" key="1">
    <citation type="journal article" date="2015" name="Sci. Rep.">
        <title>Genome of the facultative scuticociliatosis pathogen Pseudocohnilembus persalinus provides insight into its virulence through horizontal gene transfer.</title>
        <authorList>
            <person name="Xiong J."/>
            <person name="Wang G."/>
            <person name="Cheng J."/>
            <person name="Tian M."/>
            <person name="Pan X."/>
            <person name="Warren A."/>
            <person name="Jiang C."/>
            <person name="Yuan D."/>
            <person name="Miao W."/>
        </authorList>
    </citation>
    <scope>NUCLEOTIDE SEQUENCE [LARGE SCALE GENOMIC DNA]</scope>
    <source>
        <strain evidence="2">36N120E</strain>
    </source>
</reference>
<dbReference type="OrthoDB" id="285963at2759"/>
<comment type="caution">
    <text evidence="2">The sequence shown here is derived from an EMBL/GenBank/DDBJ whole genome shotgun (WGS) entry which is preliminary data.</text>
</comment>
<sequence length="467" mass="55290">MGDKLIQNNHFLSPINQGNNYGFSVKNDNNQQNQDLTAQQQEQYLTLEDLREKTSHYKNIYQNQNSQNININQNLNRENDSTTDKKFKKNLIYHYNNDSGEKQGNIYQQQNINLNQNDKLSNQNNIYINDEKFDQRDNIQQQNQSQEELRQSKLQQLGFNKQVNKEIENYSNLLKNYTKQFDKKKQDSSAKKSSPGFPEFSNQKSAKNLQANQENFGQQNIQVYQQKIRESELKKSGNHLLTPNQQFSMKNKENNFENSQRSFGLSQPYTQRSQYQLTQQQNKFQESIYSQNQNYSQHQNSANIQTLKTDLKIQQQQEKSMRIQNQQYLQSQGQSIFTDTSNFHHLNNFGSSLKETPNQSQNGLQKPIANLAKTFGNEEDFKKNMEKYLKGNNEKNFKDELDYSKIKYYDSFMPDNMKIMNNPLKLLKYKMSVRDNNTLRGHMNELKFMDNELQTNLFESFKSQYKK</sequence>
<evidence type="ECO:0000313" key="3">
    <source>
        <dbReference type="Proteomes" id="UP000054937"/>
    </source>
</evidence>
<dbReference type="Proteomes" id="UP000054937">
    <property type="component" value="Unassembled WGS sequence"/>
</dbReference>
<feature type="compositionally biased region" description="Basic and acidic residues" evidence="1">
    <location>
        <begin position="181"/>
        <end position="190"/>
    </location>
</feature>
<proteinExistence type="predicted"/>
<gene>
    <name evidence="2" type="ORF">PPERSA_10211</name>
</gene>
<feature type="region of interest" description="Disordered" evidence="1">
    <location>
        <begin position="181"/>
        <end position="205"/>
    </location>
</feature>
<protein>
    <submittedName>
        <fullName evidence="2">Uncharacterized protein</fullName>
    </submittedName>
</protein>
<dbReference type="InParanoid" id="A0A0V0QLS4"/>
<keyword evidence="3" id="KW-1185">Reference proteome</keyword>
<dbReference type="OMA" id="HYNNDSG"/>
<evidence type="ECO:0000313" key="2">
    <source>
        <dbReference type="EMBL" id="KRX03130.1"/>
    </source>
</evidence>
<evidence type="ECO:0000256" key="1">
    <source>
        <dbReference type="SAM" id="MobiDB-lite"/>
    </source>
</evidence>
<organism evidence="2 3">
    <name type="scientific">Pseudocohnilembus persalinus</name>
    <name type="common">Ciliate</name>
    <dbReference type="NCBI Taxonomy" id="266149"/>
    <lineage>
        <taxon>Eukaryota</taxon>
        <taxon>Sar</taxon>
        <taxon>Alveolata</taxon>
        <taxon>Ciliophora</taxon>
        <taxon>Intramacronucleata</taxon>
        <taxon>Oligohymenophorea</taxon>
        <taxon>Scuticociliatia</taxon>
        <taxon>Philasterida</taxon>
        <taxon>Pseudocohnilembidae</taxon>
        <taxon>Pseudocohnilembus</taxon>
    </lineage>
</organism>
<accession>A0A0V0QLS4</accession>
<dbReference type="AlphaFoldDB" id="A0A0V0QLS4"/>
<name>A0A0V0QLS4_PSEPJ</name>